<dbReference type="Pfam" id="PF01541">
    <property type="entry name" value="GIY-YIG"/>
    <property type="match status" value="1"/>
</dbReference>
<dbReference type="SUPFAM" id="SSF82771">
    <property type="entry name" value="GIY-YIG endonuclease"/>
    <property type="match status" value="1"/>
</dbReference>
<proteinExistence type="inferred from homology"/>
<dbReference type="Gene3D" id="3.40.1440.10">
    <property type="entry name" value="GIY-YIG endonuclease"/>
    <property type="match status" value="1"/>
</dbReference>
<sequence>MSDWFVYLIRTRSGSLYTGITRDVARRFDEHSSGGPKAAKALRGRGPLKLEFHQAVAGKSEALKLELAIKKWPKARKEALIAGRFELPIDQPA</sequence>
<evidence type="ECO:0000313" key="3">
    <source>
        <dbReference type="EMBL" id="WOX06266.1"/>
    </source>
</evidence>
<evidence type="ECO:0000256" key="1">
    <source>
        <dbReference type="ARBA" id="ARBA00007435"/>
    </source>
</evidence>
<dbReference type="PANTHER" id="PTHR34477">
    <property type="entry name" value="UPF0213 PROTEIN YHBQ"/>
    <property type="match status" value="1"/>
</dbReference>
<dbReference type="KEGG" id="mpaf:R5R33_03840"/>
<dbReference type="PROSITE" id="PS50164">
    <property type="entry name" value="GIY_YIG"/>
    <property type="match status" value="1"/>
</dbReference>
<dbReference type="RefSeq" id="WP_318954724.1">
    <property type="nucleotide sequence ID" value="NZ_CP137555.1"/>
</dbReference>
<dbReference type="InterPro" id="IPR000305">
    <property type="entry name" value="GIY-YIG_endonuc"/>
</dbReference>
<dbReference type="CDD" id="cd10456">
    <property type="entry name" value="GIY-YIG_UPF0213"/>
    <property type="match status" value="1"/>
</dbReference>
<comment type="similarity">
    <text evidence="1">Belongs to the UPF0213 family.</text>
</comment>
<dbReference type="Proteomes" id="UP001302477">
    <property type="component" value="Chromosome"/>
</dbReference>
<evidence type="ECO:0000259" key="2">
    <source>
        <dbReference type="PROSITE" id="PS50164"/>
    </source>
</evidence>
<keyword evidence="4" id="KW-1185">Reference proteome</keyword>
<dbReference type="PANTHER" id="PTHR34477:SF1">
    <property type="entry name" value="UPF0213 PROTEIN YHBQ"/>
    <property type="match status" value="1"/>
</dbReference>
<gene>
    <name evidence="3" type="ORF">R5R33_03840</name>
</gene>
<dbReference type="EMBL" id="CP137555">
    <property type="protein sequence ID" value="WOX06266.1"/>
    <property type="molecule type" value="Genomic_DNA"/>
</dbReference>
<evidence type="ECO:0000313" key="4">
    <source>
        <dbReference type="Proteomes" id="UP001302477"/>
    </source>
</evidence>
<protein>
    <submittedName>
        <fullName evidence="3">GIY-YIG nuclease family protein</fullName>
    </submittedName>
</protein>
<dbReference type="InterPro" id="IPR035901">
    <property type="entry name" value="GIY-YIG_endonuc_sf"/>
</dbReference>
<name>A0AAU0N064_9GAMM</name>
<dbReference type="InterPro" id="IPR050190">
    <property type="entry name" value="UPF0213_domain"/>
</dbReference>
<reference evidence="3 4" key="1">
    <citation type="submission" date="2023-10" db="EMBL/GenBank/DDBJ databases">
        <title>Description of Microbulbifer bruguierae sp. nov., isolated from the sediments of mangrove plant Bruguiera sexangula and comparative genomic analyses of the genus Microbulbifer.</title>
        <authorList>
            <person name="Long M."/>
        </authorList>
    </citation>
    <scope>NUCLEOTIDE SEQUENCE [LARGE SCALE GENOMIC DNA]</scope>
    <source>
        <strain evidence="3 4">SPO729</strain>
    </source>
</reference>
<feature type="domain" description="GIY-YIG" evidence="2">
    <location>
        <begin position="2"/>
        <end position="79"/>
    </location>
</feature>
<organism evidence="3 4">
    <name type="scientific">Microbulbifer pacificus</name>
    <dbReference type="NCBI Taxonomy" id="407164"/>
    <lineage>
        <taxon>Bacteria</taxon>
        <taxon>Pseudomonadati</taxon>
        <taxon>Pseudomonadota</taxon>
        <taxon>Gammaproteobacteria</taxon>
        <taxon>Cellvibrionales</taxon>
        <taxon>Microbulbiferaceae</taxon>
        <taxon>Microbulbifer</taxon>
    </lineage>
</organism>
<dbReference type="AlphaFoldDB" id="A0AAU0N064"/>
<accession>A0AAU0N064</accession>